<name>A0AAW0E358_9AGAR</name>
<keyword evidence="3" id="KW-1185">Reference proteome</keyword>
<evidence type="ECO:0000313" key="3">
    <source>
        <dbReference type="Proteomes" id="UP001362999"/>
    </source>
</evidence>
<protein>
    <submittedName>
        <fullName evidence="2">APH domain-containing protein</fullName>
    </submittedName>
</protein>
<evidence type="ECO:0000259" key="1">
    <source>
        <dbReference type="Pfam" id="PF01636"/>
    </source>
</evidence>
<dbReference type="Pfam" id="PF01636">
    <property type="entry name" value="APH"/>
    <property type="match status" value="1"/>
</dbReference>
<sequence length="423" mass="47480">MAMLHAEDMAFATRHILSDSDISALFANRLGLLPTKITTPTSQGSFHKVYFVSLEQKDGLPWSGKEMVLRVARRTIAKTKTENEIAILRLLRAARIPVPEVVFFCADSDNPLKYEYNCLDRIDHPSLSDTWSSLTEAQLDSILDQIVDIFVQMWTVSVPRDHGSLCLDGTNGPVIEETMWTLPDIERYFHAPPYNLSSETFSTLNPITNFGSWPDYICGFLTKYTHIITIHPSVTWLRELLPALQQVTSILGSSSSAPKWVERLRKAPELRGRLFHRDFHFGNILADEKGNIKAVIDWEFAGIGPSFASRASPIRNVVGFLRCLPTSSRPSSTQRMIDTWEAEFSTRLAIRSPEIAAKWAQESDRGSVLGVEGEALSDLREYLRSCLEIGVRGEEVWGSAKMKTAQTTYKDVVVHSLKTLGCS</sequence>
<gene>
    <name evidence="2" type="ORF">R3P38DRAFT_2597690</name>
</gene>
<dbReference type="PANTHER" id="PTHR21310:SF13">
    <property type="entry name" value="AMINOGLYCOSIDE PHOSPHOTRANSFERASE DOMAIN-CONTAINING PROTEIN"/>
    <property type="match status" value="1"/>
</dbReference>
<dbReference type="Proteomes" id="UP001362999">
    <property type="component" value="Unassembled WGS sequence"/>
</dbReference>
<organism evidence="2 3">
    <name type="scientific">Favolaschia claudopus</name>
    <dbReference type="NCBI Taxonomy" id="2862362"/>
    <lineage>
        <taxon>Eukaryota</taxon>
        <taxon>Fungi</taxon>
        <taxon>Dikarya</taxon>
        <taxon>Basidiomycota</taxon>
        <taxon>Agaricomycotina</taxon>
        <taxon>Agaricomycetes</taxon>
        <taxon>Agaricomycetidae</taxon>
        <taxon>Agaricales</taxon>
        <taxon>Marasmiineae</taxon>
        <taxon>Mycenaceae</taxon>
        <taxon>Favolaschia</taxon>
    </lineage>
</organism>
<dbReference type="InterPro" id="IPR051678">
    <property type="entry name" value="AGP_Transferase"/>
</dbReference>
<feature type="domain" description="Aminoglycoside phosphotransferase" evidence="1">
    <location>
        <begin position="49"/>
        <end position="305"/>
    </location>
</feature>
<dbReference type="Gene3D" id="3.90.1200.10">
    <property type="match status" value="1"/>
</dbReference>
<dbReference type="InterPro" id="IPR011009">
    <property type="entry name" value="Kinase-like_dom_sf"/>
</dbReference>
<evidence type="ECO:0000313" key="2">
    <source>
        <dbReference type="EMBL" id="KAK7059596.1"/>
    </source>
</evidence>
<dbReference type="AlphaFoldDB" id="A0AAW0E358"/>
<dbReference type="InterPro" id="IPR002575">
    <property type="entry name" value="Aminoglycoside_PTrfase"/>
</dbReference>
<dbReference type="EMBL" id="JAWWNJ010000003">
    <property type="protein sequence ID" value="KAK7059596.1"/>
    <property type="molecule type" value="Genomic_DNA"/>
</dbReference>
<comment type="caution">
    <text evidence="2">The sequence shown here is derived from an EMBL/GenBank/DDBJ whole genome shotgun (WGS) entry which is preliminary data.</text>
</comment>
<dbReference type="SUPFAM" id="SSF56112">
    <property type="entry name" value="Protein kinase-like (PK-like)"/>
    <property type="match status" value="1"/>
</dbReference>
<dbReference type="Gene3D" id="3.30.200.20">
    <property type="entry name" value="Phosphorylase Kinase, domain 1"/>
    <property type="match status" value="1"/>
</dbReference>
<accession>A0AAW0E358</accession>
<reference evidence="2 3" key="1">
    <citation type="journal article" date="2024" name="J Genomics">
        <title>Draft genome sequencing and assembly of Favolaschia claudopus CIRM-BRFM 2984 isolated from oak limbs.</title>
        <authorList>
            <person name="Navarro D."/>
            <person name="Drula E."/>
            <person name="Chaduli D."/>
            <person name="Cazenave R."/>
            <person name="Ahrendt S."/>
            <person name="Wang J."/>
            <person name="Lipzen A."/>
            <person name="Daum C."/>
            <person name="Barry K."/>
            <person name="Grigoriev I.V."/>
            <person name="Favel A."/>
            <person name="Rosso M.N."/>
            <person name="Martin F."/>
        </authorList>
    </citation>
    <scope>NUCLEOTIDE SEQUENCE [LARGE SCALE GENOMIC DNA]</scope>
    <source>
        <strain evidence="2 3">CIRM-BRFM 2984</strain>
    </source>
</reference>
<proteinExistence type="predicted"/>
<dbReference type="PANTHER" id="PTHR21310">
    <property type="entry name" value="AMINOGLYCOSIDE PHOSPHOTRANSFERASE-RELATED-RELATED"/>
    <property type="match status" value="1"/>
</dbReference>